<dbReference type="GO" id="GO:0018104">
    <property type="term" value="P:peptidoglycan-protein cross-linking"/>
    <property type="evidence" value="ECO:0007669"/>
    <property type="project" value="TreeGrafter"/>
</dbReference>
<dbReference type="InterPro" id="IPR005490">
    <property type="entry name" value="LD_TPept_cat_dom"/>
</dbReference>
<dbReference type="CDD" id="cd16913">
    <property type="entry name" value="YkuD_like"/>
    <property type="match status" value="1"/>
</dbReference>
<feature type="active site" description="Proton donor/acceptor" evidence="11">
    <location>
        <position position="164"/>
    </location>
</feature>
<evidence type="ECO:0000256" key="10">
    <source>
        <dbReference type="PIRSR" id="PIRSR618044-2"/>
    </source>
</evidence>
<comment type="caution">
    <text evidence="15">The sequence shown here is derived from an EMBL/GenBank/DDBJ whole genome shotgun (WGS) entry which is preliminary data.</text>
</comment>
<evidence type="ECO:0000313" key="15">
    <source>
        <dbReference type="EMBL" id="OGF81853.1"/>
    </source>
</evidence>
<dbReference type="Pfam" id="PF00768">
    <property type="entry name" value="Peptidase_S11"/>
    <property type="match status" value="1"/>
</dbReference>
<keyword evidence="6 11" id="KW-0133">Cell shape</keyword>
<keyword evidence="13" id="KW-0472">Membrane</keyword>
<dbReference type="InterPro" id="IPR018044">
    <property type="entry name" value="Peptidase_S11"/>
</dbReference>
<feature type="active site" description="Proton acceptor" evidence="9">
    <location>
        <position position="274"/>
    </location>
</feature>
<evidence type="ECO:0000256" key="2">
    <source>
        <dbReference type="ARBA" id="ARBA00007164"/>
    </source>
</evidence>
<dbReference type="InterPro" id="IPR012338">
    <property type="entry name" value="Beta-lactam/transpept-like"/>
</dbReference>
<feature type="active site" description="Nucleophile" evidence="11">
    <location>
        <position position="183"/>
    </location>
</feature>
<evidence type="ECO:0000256" key="12">
    <source>
        <dbReference type="RuleBase" id="RU004016"/>
    </source>
</evidence>
<dbReference type="AlphaFoldDB" id="A0A1F5X1Z3"/>
<dbReference type="Pfam" id="PF03734">
    <property type="entry name" value="YkuD"/>
    <property type="match status" value="1"/>
</dbReference>
<evidence type="ECO:0000256" key="11">
    <source>
        <dbReference type="PROSITE-ProRule" id="PRU01373"/>
    </source>
</evidence>
<dbReference type="SUPFAM" id="SSF141523">
    <property type="entry name" value="L,D-transpeptidase catalytic domain-like"/>
    <property type="match status" value="1"/>
</dbReference>
<proteinExistence type="inferred from homology"/>
<dbReference type="InterPro" id="IPR050979">
    <property type="entry name" value="LD-transpeptidase"/>
</dbReference>
<protein>
    <recommendedName>
        <fullName evidence="14">L,D-TPase catalytic domain-containing protein</fullName>
    </recommendedName>
</protein>
<accession>A0A1F5X1Z3</accession>
<dbReference type="GO" id="GO:0006508">
    <property type="term" value="P:proteolysis"/>
    <property type="evidence" value="ECO:0007669"/>
    <property type="project" value="InterPro"/>
</dbReference>
<feature type="domain" description="L,D-TPase catalytic" evidence="14">
    <location>
        <begin position="91"/>
        <end position="207"/>
    </location>
</feature>
<dbReference type="EMBL" id="MFID01000003">
    <property type="protein sequence ID" value="OGF81853.1"/>
    <property type="molecule type" value="Genomic_DNA"/>
</dbReference>
<evidence type="ECO:0000256" key="8">
    <source>
        <dbReference type="ARBA" id="ARBA00023316"/>
    </source>
</evidence>
<keyword evidence="13" id="KW-1133">Transmembrane helix</keyword>
<gene>
    <name evidence="15" type="ORF">A2930_01925</name>
</gene>
<dbReference type="GO" id="GO:0071972">
    <property type="term" value="F:peptidoglycan L,D-transpeptidase activity"/>
    <property type="evidence" value="ECO:0007669"/>
    <property type="project" value="TreeGrafter"/>
</dbReference>
<evidence type="ECO:0000256" key="5">
    <source>
        <dbReference type="ARBA" id="ARBA00022801"/>
    </source>
</evidence>
<dbReference type="PANTHER" id="PTHR30582:SF2">
    <property type="entry name" value="L,D-TRANSPEPTIDASE YCIB-RELATED"/>
    <property type="match status" value="1"/>
</dbReference>
<evidence type="ECO:0000256" key="13">
    <source>
        <dbReference type="SAM" id="Phobius"/>
    </source>
</evidence>
<dbReference type="InterPro" id="IPR001967">
    <property type="entry name" value="Peptidase_S11_N"/>
</dbReference>
<keyword evidence="4" id="KW-0732">Signal</keyword>
<feature type="active site" evidence="9">
    <location>
        <position position="325"/>
    </location>
</feature>
<dbReference type="InterPro" id="IPR038063">
    <property type="entry name" value="Transpep_catalytic_dom"/>
</dbReference>
<dbReference type="GO" id="GO:0008360">
    <property type="term" value="P:regulation of cell shape"/>
    <property type="evidence" value="ECO:0007669"/>
    <property type="project" value="UniProtKB-UniRule"/>
</dbReference>
<dbReference type="PROSITE" id="PS52029">
    <property type="entry name" value="LD_TPASE"/>
    <property type="match status" value="1"/>
</dbReference>
<dbReference type="STRING" id="1798351.A2930_01925"/>
<feature type="transmembrane region" description="Helical" evidence="13">
    <location>
        <begin position="12"/>
        <end position="30"/>
    </location>
</feature>
<keyword evidence="8 11" id="KW-0961">Cell wall biogenesis/degradation</keyword>
<keyword evidence="13" id="KW-0812">Transmembrane</keyword>
<evidence type="ECO:0000259" key="14">
    <source>
        <dbReference type="PROSITE" id="PS52029"/>
    </source>
</evidence>
<dbReference type="GO" id="GO:0005576">
    <property type="term" value="C:extracellular region"/>
    <property type="evidence" value="ECO:0007669"/>
    <property type="project" value="TreeGrafter"/>
</dbReference>
<sequence length="528" mass="57991">MDVKFDKDGFFYCAKAVFLIGAIFFAWRFVSIEYIKLTVESMISGTSVHVAIKPNVSSKPVYQKLAGTDAILANGEGVLAKKEELLAEGKDFVFVDLGEMHITFYKGNTATTTFDILSKGRDGSFFETPSGIYTMGYKEKNHFSSIGKVWMPWSMYIFGNYFIHGWPYYPNGRPVEASFSGGCIRLSVGDAGKLFALVKEGMPLLIYAEGALLPAGSGGASKLTEAYFKKVDSAKTSKIPKLSADAYLAADFETGQVLLSKNSASVYPIASVTKLMTALVAAESFQARSLKINKMELATYGSSGGLVAGEIFSSDKLLYPILLTSSNDAASVFENEGWRFVDMMNQKAKAIGMELTHYKDASGLAQENVSTANNLFTLLKYIYNNKKPIFDILALPKYTASSDNQKKQHTWINVNWPVTDDRLVSGKSGYTDEARQTFTGVFKVKMSEDGERKIAIIVLRSESREGDINAIIRHLEDTIVYGNVLVENGVKTAPKVYFNEANVFEALGRSPSVVDLRARSTGEAIRGN</sequence>
<evidence type="ECO:0000256" key="9">
    <source>
        <dbReference type="PIRSR" id="PIRSR618044-1"/>
    </source>
</evidence>
<organism evidence="15 16">
    <name type="scientific">Candidatus Giovannonibacteria bacterium RIFCSPLOWO2_01_FULL_45_34</name>
    <dbReference type="NCBI Taxonomy" id="1798351"/>
    <lineage>
        <taxon>Bacteria</taxon>
        <taxon>Candidatus Giovannoniibacteriota</taxon>
    </lineage>
</organism>
<dbReference type="Proteomes" id="UP000178114">
    <property type="component" value="Unassembled WGS sequence"/>
</dbReference>
<feature type="active site" description="Acyl-ester intermediate" evidence="9">
    <location>
        <position position="271"/>
    </location>
</feature>
<dbReference type="GO" id="GO:0016740">
    <property type="term" value="F:transferase activity"/>
    <property type="evidence" value="ECO:0007669"/>
    <property type="project" value="UniProtKB-KW"/>
</dbReference>
<evidence type="ECO:0000313" key="16">
    <source>
        <dbReference type="Proteomes" id="UP000178114"/>
    </source>
</evidence>
<comment type="similarity">
    <text evidence="2 12">Belongs to the peptidase S11 family.</text>
</comment>
<keyword evidence="7 11" id="KW-0573">Peptidoglycan synthesis</keyword>
<evidence type="ECO:0000256" key="6">
    <source>
        <dbReference type="ARBA" id="ARBA00022960"/>
    </source>
</evidence>
<dbReference type="GO" id="GO:0071555">
    <property type="term" value="P:cell wall organization"/>
    <property type="evidence" value="ECO:0007669"/>
    <property type="project" value="UniProtKB-UniRule"/>
</dbReference>
<dbReference type="Gene3D" id="3.40.710.10">
    <property type="entry name" value="DD-peptidase/beta-lactamase superfamily"/>
    <property type="match status" value="1"/>
</dbReference>
<evidence type="ECO:0000256" key="1">
    <source>
        <dbReference type="ARBA" id="ARBA00004752"/>
    </source>
</evidence>
<keyword evidence="5" id="KW-0378">Hydrolase</keyword>
<evidence type="ECO:0000256" key="4">
    <source>
        <dbReference type="ARBA" id="ARBA00022729"/>
    </source>
</evidence>
<dbReference type="UniPathway" id="UPA00219"/>
<name>A0A1F5X1Z3_9BACT</name>
<dbReference type="GO" id="GO:0009002">
    <property type="term" value="F:serine-type D-Ala-D-Ala carboxypeptidase activity"/>
    <property type="evidence" value="ECO:0007669"/>
    <property type="project" value="InterPro"/>
</dbReference>
<dbReference type="SUPFAM" id="SSF56601">
    <property type="entry name" value="beta-lactamase/transpeptidase-like"/>
    <property type="match status" value="1"/>
</dbReference>
<evidence type="ECO:0000256" key="3">
    <source>
        <dbReference type="ARBA" id="ARBA00022679"/>
    </source>
</evidence>
<reference evidence="15 16" key="1">
    <citation type="journal article" date="2016" name="Nat. Commun.">
        <title>Thousands of microbial genomes shed light on interconnected biogeochemical processes in an aquifer system.</title>
        <authorList>
            <person name="Anantharaman K."/>
            <person name="Brown C.T."/>
            <person name="Hug L.A."/>
            <person name="Sharon I."/>
            <person name="Castelle C.J."/>
            <person name="Probst A.J."/>
            <person name="Thomas B.C."/>
            <person name="Singh A."/>
            <person name="Wilkins M.J."/>
            <person name="Karaoz U."/>
            <person name="Brodie E.L."/>
            <person name="Williams K.H."/>
            <person name="Hubbard S.S."/>
            <person name="Banfield J.F."/>
        </authorList>
    </citation>
    <scope>NUCLEOTIDE SEQUENCE [LARGE SCALE GENOMIC DNA]</scope>
</reference>
<keyword evidence="3" id="KW-0808">Transferase</keyword>
<evidence type="ECO:0000256" key="7">
    <source>
        <dbReference type="ARBA" id="ARBA00022984"/>
    </source>
</evidence>
<dbReference type="Gene3D" id="2.40.440.10">
    <property type="entry name" value="L,D-transpeptidase catalytic domain-like"/>
    <property type="match status" value="1"/>
</dbReference>
<feature type="binding site" evidence="10">
    <location>
        <position position="427"/>
    </location>
    <ligand>
        <name>substrate</name>
    </ligand>
</feature>
<comment type="pathway">
    <text evidence="1 11">Cell wall biogenesis; peptidoglycan biosynthesis.</text>
</comment>
<dbReference type="PANTHER" id="PTHR30582">
    <property type="entry name" value="L,D-TRANSPEPTIDASE"/>
    <property type="match status" value="1"/>
</dbReference>
<dbReference type="PRINTS" id="PR00725">
    <property type="entry name" value="DADACBPTASE1"/>
</dbReference>